<comment type="caution">
    <text evidence="3">The sequence shown here is derived from an EMBL/GenBank/DDBJ whole genome shotgun (WGS) entry which is preliminary data.</text>
</comment>
<evidence type="ECO:0000259" key="2">
    <source>
        <dbReference type="PROSITE" id="PS50835"/>
    </source>
</evidence>
<dbReference type="CDD" id="cd00146">
    <property type="entry name" value="PKD"/>
    <property type="match status" value="1"/>
</dbReference>
<gene>
    <name evidence="3" type="ORF">B0I18_101657</name>
</gene>
<dbReference type="Pfam" id="PF18911">
    <property type="entry name" value="PKD_4"/>
    <property type="match status" value="1"/>
</dbReference>
<keyword evidence="4" id="KW-1185">Reference proteome</keyword>
<dbReference type="InterPro" id="IPR035986">
    <property type="entry name" value="PKD_dom_sf"/>
</dbReference>
<dbReference type="Gene3D" id="2.60.40.10">
    <property type="entry name" value="Immunoglobulins"/>
    <property type="match status" value="1"/>
</dbReference>
<dbReference type="PROSITE" id="PS50093">
    <property type="entry name" value="PKD"/>
    <property type="match status" value="1"/>
</dbReference>
<dbReference type="RefSeq" id="WP_106521203.1">
    <property type="nucleotide sequence ID" value="NZ_PYGD01000001.1"/>
</dbReference>
<dbReference type="Proteomes" id="UP000240572">
    <property type="component" value="Unassembled WGS sequence"/>
</dbReference>
<dbReference type="Pfam" id="PF19081">
    <property type="entry name" value="Ig_7"/>
    <property type="match status" value="2"/>
</dbReference>
<sequence length="1389" mass="146849">MKLNFTPHSLLRSFTVMVLLAVLGLAPGMVVYAQVPASSYSYAASSGTYTDLVGGTSVSAIHTDDATSGVLPIGFTFNFCGVDYTQFVVNSNGFLSFKTTPAISGSTYNSLGNMGTIKPAVFPLWADQTGSGSAASYGVTGTAGNRVFTMEFKNWKWNYNASAAVISYQIKLFETTNVIQFVYRPEAGSITGSSTASIGICDNAATPTYLSLNNSTATATVSSTTFTTSINTKPVAGQIYQFTPPPNCATATFPTAATTTVTPGTICISGNVTLNVTTATAMPNVTGVTYKWQSSTNGTTWVDIAGAVTTVPTYTTTTPISTPLYFRAVLLCNGTTTILNAGATAQVVVNNPGTPVGTGGTRCGPGSVTLSSTTPSGATLSWYQNATGGLPLGTGSPFTTPYIPGTTTFYVSAGSGTAPASQWVGTGTTTFSSYNTPYYDYYWGTKVQYLIKASELNAAGLTAGTINSMGFDVTSVTSVFPLNNFYISIKSTSTTALAANTWETGLTQVFSSATYSPVANTINNHTLSTPFVWDGSSNIVIEVCHNNPNYNTSGPATSVKYSTYTYNTTHANYGDNATQCTNPASNDAVSMTRPNILFGMTLGCQGTRVPVVATVTAPPALTKTAPAIICNGAVATFSETPNNTYTNYSWTPVTDLYSNTAGTTAYTAGANAPTVYFKSTTVGAQERYLYATNSTTGCAFADTVRTWVQPDTVVIKAAPDTICNAGTASLWLVPTTGYAPNSIQWQESTDGTTYTNIAGQTGTTYTTASLTANRYYRVQIKSAGATPCLMPVKYIVVAHPALQSKKDSFNCGPGTVTLEAAVAAGSNSAVKWYATPTSSQPIGVGSPWTTPFLGVTDTYYVAASTGTPQPDPANVVVAGSLSTTYSTDLPFYYSYSGQRVQWMITAAEMTAQGFTPGLVKSIGFDIAQANMSFSNVTLQMGLTTATSFGNGTTPGTTYTTGLQQVFSAASFTPVANQVNTLTLQTPFYWDGTSNIIINYCHSGITNGSFSNAVYMKYRYNYTYPNNMNIYSYGSVTNICGTPSGTVNGPYSSYYRPHTIIGMMGACESTRQPVIAYIHPKPVVNLGADINRCVDNGAVQVLDAGVQPNTPQFLWDDNSTSQVRAVTQSGTYRVTVTNSYTCKNSDTIQVTLRKNPVVNLGNDTTVCNGVVLNLNAGNDGISYFWSTGQTTNTINISNAGTYIAFVTNSDGCMKSDTIQVIMQGQLPTIQGISVTNNGAYTFHYTAVNPQNVIGYDWNFGDGSPHSYQASPTHTFATAGNYIVTLQLSSTCGFRTDSSSAQIVGIHQITVDNNELMVYPNPASGIATLQSKNLKMEEVTVYNVLGQAVQSSKADSPNKHTLKLEVLAAGVYTIQVRTDKGNVARKLEILK</sequence>
<dbReference type="InterPro" id="IPR000601">
    <property type="entry name" value="PKD_dom"/>
</dbReference>
<dbReference type="InterPro" id="IPR026444">
    <property type="entry name" value="Secre_tail"/>
</dbReference>
<dbReference type="InterPro" id="IPR007110">
    <property type="entry name" value="Ig-like_dom"/>
</dbReference>
<protein>
    <submittedName>
        <fullName evidence="3">Putative secreted protein (Por secretion system target)</fullName>
    </submittedName>
</protein>
<dbReference type="PROSITE" id="PS50835">
    <property type="entry name" value="IG_LIKE"/>
    <property type="match status" value="1"/>
</dbReference>
<dbReference type="OrthoDB" id="601541at2"/>
<dbReference type="Gene3D" id="2.60.40.2700">
    <property type="match status" value="1"/>
</dbReference>
<feature type="domain" description="PKD" evidence="1">
    <location>
        <begin position="1247"/>
        <end position="1301"/>
    </location>
</feature>
<feature type="domain" description="Ig-like" evidence="2">
    <location>
        <begin position="1072"/>
        <end position="1152"/>
    </location>
</feature>
<evidence type="ECO:0000259" key="1">
    <source>
        <dbReference type="PROSITE" id="PS50093"/>
    </source>
</evidence>
<dbReference type="InterPro" id="IPR013783">
    <property type="entry name" value="Ig-like_fold"/>
</dbReference>
<dbReference type="Pfam" id="PF18962">
    <property type="entry name" value="Por_Secre_tail"/>
    <property type="match status" value="1"/>
</dbReference>
<name>A0A2P8DBA4_9BACT</name>
<dbReference type="NCBIfam" id="TIGR04183">
    <property type="entry name" value="Por_Secre_tail"/>
    <property type="match status" value="1"/>
</dbReference>
<proteinExistence type="predicted"/>
<dbReference type="InterPro" id="IPR044023">
    <property type="entry name" value="Ig_7"/>
</dbReference>
<evidence type="ECO:0000313" key="3">
    <source>
        <dbReference type="EMBL" id="PSK94501.1"/>
    </source>
</evidence>
<organism evidence="3 4">
    <name type="scientific">Taibaiella chishuiensis</name>
    <dbReference type="NCBI Taxonomy" id="1434707"/>
    <lineage>
        <taxon>Bacteria</taxon>
        <taxon>Pseudomonadati</taxon>
        <taxon>Bacteroidota</taxon>
        <taxon>Chitinophagia</taxon>
        <taxon>Chitinophagales</taxon>
        <taxon>Chitinophagaceae</taxon>
        <taxon>Taibaiella</taxon>
    </lineage>
</organism>
<dbReference type="SUPFAM" id="SSF49299">
    <property type="entry name" value="PKD domain"/>
    <property type="match status" value="1"/>
</dbReference>
<evidence type="ECO:0000313" key="4">
    <source>
        <dbReference type="Proteomes" id="UP000240572"/>
    </source>
</evidence>
<accession>A0A2P8DBA4</accession>
<reference evidence="3 4" key="1">
    <citation type="submission" date="2018-03" db="EMBL/GenBank/DDBJ databases">
        <title>Genomic Encyclopedia of Type Strains, Phase III (KMG-III): the genomes of soil and plant-associated and newly described type strains.</title>
        <authorList>
            <person name="Whitman W."/>
        </authorList>
    </citation>
    <scope>NUCLEOTIDE SEQUENCE [LARGE SCALE GENOMIC DNA]</scope>
    <source>
        <strain evidence="3 4">CGMCC 1.12700</strain>
    </source>
</reference>
<dbReference type="EMBL" id="PYGD01000001">
    <property type="protein sequence ID" value="PSK94501.1"/>
    <property type="molecule type" value="Genomic_DNA"/>
</dbReference>